<comment type="caution">
    <text evidence="2">The sequence shown here is derived from an EMBL/GenBank/DDBJ whole genome shotgun (WGS) entry which is preliminary data.</text>
</comment>
<proteinExistence type="predicted"/>
<keyword evidence="3" id="KW-1185">Reference proteome</keyword>
<dbReference type="RefSeq" id="WP_222980354.1">
    <property type="nucleotide sequence ID" value="NZ_JAINVZ010000017.1"/>
</dbReference>
<evidence type="ECO:0000313" key="2">
    <source>
        <dbReference type="EMBL" id="MBY8887613.1"/>
    </source>
</evidence>
<evidence type="ECO:0000313" key="3">
    <source>
        <dbReference type="Proteomes" id="UP001198565"/>
    </source>
</evidence>
<name>A0ABS7QXE8_9ACTN</name>
<accession>A0ABS7QXE8</accession>
<gene>
    <name evidence="2" type="ORF">K7472_22620</name>
</gene>
<protein>
    <submittedName>
        <fullName evidence="2">Uncharacterized protein</fullName>
    </submittedName>
</protein>
<feature type="region of interest" description="Disordered" evidence="1">
    <location>
        <begin position="1"/>
        <end position="27"/>
    </location>
</feature>
<dbReference type="Proteomes" id="UP001198565">
    <property type="component" value="Unassembled WGS sequence"/>
</dbReference>
<evidence type="ECO:0000256" key="1">
    <source>
        <dbReference type="SAM" id="MobiDB-lite"/>
    </source>
</evidence>
<organism evidence="2 3">
    <name type="scientific">Streptantibioticus parmotrematis</name>
    <dbReference type="NCBI Taxonomy" id="2873249"/>
    <lineage>
        <taxon>Bacteria</taxon>
        <taxon>Bacillati</taxon>
        <taxon>Actinomycetota</taxon>
        <taxon>Actinomycetes</taxon>
        <taxon>Kitasatosporales</taxon>
        <taxon>Streptomycetaceae</taxon>
        <taxon>Streptantibioticus</taxon>
    </lineage>
</organism>
<reference evidence="2 3" key="1">
    <citation type="submission" date="2021-08" db="EMBL/GenBank/DDBJ databases">
        <title>Streptomyces sp. PTM05 isolated from lichen.</title>
        <authorList>
            <person name="Somphong A."/>
            <person name="Phongsopitanun W."/>
            <person name="Tanasupawat S."/>
        </authorList>
    </citation>
    <scope>NUCLEOTIDE SEQUENCE [LARGE SCALE GENOMIC DNA]</scope>
    <source>
        <strain evidence="2 3">Ptm05</strain>
    </source>
</reference>
<sequence>MSSERESGRVTAMETGPGATARRRHGRVSAHLVANRCVDLLRVSSALCTAAGLPAAPRR</sequence>
<dbReference type="EMBL" id="JAINVZ010000017">
    <property type="protein sequence ID" value="MBY8887613.1"/>
    <property type="molecule type" value="Genomic_DNA"/>
</dbReference>